<dbReference type="Proteomes" id="UP001054945">
    <property type="component" value="Unassembled WGS sequence"/>
</dbReference>
<evidence type="ECO:0000313" key="2">
    <source>
        <dbReference type="Proteomes" id="UP001054945"/>
    </source>
</evidence>
<gene>
    <name evidence="1" type="ORF">CEXT_136491</name>
</gene>
<protein>
    <submittedName>
        <fullName evidence="1">Uncharacterized protein</fullName>
    </submittedName>
</protein>
<reference evidence="1 2" key="1">
    <citation type="submission" date="2021-06" db="EMBL/GenBank/DDBJ databases">
        <title>Caerostris extrusa draft genome.</title>
        <authorList>
            <person name="Kono N."/>
            <person name="Arakawa K."/>
        </authorList>
    </citation>
    <scope>NUCLEOTIDE SEQUENCE [LARGE SCALE GENOMIC DNA]</scope>
</reference>
<comment type="caution">
    <text evidence="1">The sequence shown here is derived from an EMBL/GenBank/DDBJ whole genome shotgun (WGS) entry which is preliminary data.</text>
</comment>
<name>A0AAV4U2F8_CAEEX</name>
<proteinExistence type="predicted"/>
<organism evidence="1 2">
    <name type="scientific">Caerostris extrusa</name>
    <name type="common">Bark spider</name>
    <name type="synonym">Caerostris bankana</name>
    <dbReference type="NCBI Taxonomy" id="172846"/>
    <lineage>
        <taxon>Eukaryota</taxon>
        <taxon>Metazoa</taxon>
        <taxon>Ecdysozoa</taxon>
        <taxon>Arthropoda</taxon>
        <taxon>Chelicerata</taxon>
        <taxon>Arachnida</taxon>
        <taxon>Araneae</taxon>
        <taxon>Araneomorphae</taxon>
        <taxon>Entelegynae</taxon>
        <taxon>Araneoidea</taxon>
        <taxon>Araneidae</taxon>
        <taxon>Caerostris</taxon>
    </lineage>
</organism>
<dbReference type="AlphaFoldDB" id="A0AAV4U2F8"/>
<dbReference type="EMBL" id="BPLR01012174">
    <property type="protein sequence ID" value="GIY51905.1"/>
    <property type="molecule type" value="Genomic_DNA"/>
</dbReference>
<keyword evidence="2" id="KW-1185">Reference proteome</keyword>
<accession>A0AAV4U2F8</accession>
<evidence type="ECO:0000313" key="1">
    <source>
        <dbReference type="EMBL" id="GIY51905.1"/>
    </source>
</evidence>
<sequence>MSETGRYGAGSTGAYRIPEKDPCSQCSLTSGMLRAVLGCSSYVLAELQKLRTLLIWLEICLRKKPPPPPLLTEAFEKVSRIKKKSQGWYCFVS</sequence>